<dbReference type="AlphaFoldDB" id="A0A4S3THN1"/>
<accession>A0A4S3THN1</accession>
<dbReference type="OrthoDB" id="9170at2157"/>
<reference evidence="5 6" key="1">
    <citation type="submission" date="2018-10" db="EMBL/GenBank/DDBJ databases">
        <title>Natronolimnobius sp. XQ-INN 246 isolated from Inner Mongolia Autonomous Region of China.</title>
        <authorList>
            <person name="Xue Q."/>
        </authorList>
    </citation>
    <scope>NUCLEOTIDE SEQUENCE [LARGE SCALE GENOMIC DNA]</scope>
    <source>
        <strain evidence="5 6">XQ-INN 246</strain>
    </source>
</reference>
<dbReference type="PANTHER" id="PTHR32308">
    <property type="entry name" value="LYASE BETA SUBUNIT, PUTATIVE (AFU_ORTHOLOGUE AFUA_4G13030)-RELATED"/>
    <property type="match status" value="1"/>
</dbReference>
<feature type="domain" description="HpcH/HpaI aldolase/citrate lyase" evidence="4">
    <location>
        <begin position="4"/>
        <end position="221"/>
    </location>
</feature>
<evidence type="ECO:0000256" key="3">
    <source>
        <dbReference type="ARBA" id="ARBA00022842"/>
    </source>
</evidence>
<organism evidence="5 6">
    <name type="scientific">Salinadaptatus halalkaliphilus</name>
    <dbReference type="NCBI Taxonomy" id="2419781"/>
    <lineage>
        <taxon>Archaea</taxon>
        <taxon>Methanobacteriati</taxon>
        <taxon>Methanobacteriota</taxon>
        <taxon>Stenosarchaea group</taxon>
        <taxon>Halobacteria</taxon>
        <taxon>Halobacteriales</taxon>
        <taxon>Natrialbaceae</taxon>
        <taxon>Salinadaptatus</taxon>
    </lineage>
</organism>
<evidence type="ECO:0000313" key="5">
    <source>
        <dbReference type="EMBL" id="THE63000.1"/>
    </source>
</evidence>
<comment type="cofactor">
    <cofactor evidence="1">
        <name>Mg(2+)</name>
        <dbReference type="ChEBI" id="CHEBI:18420"/>
    </cofactor>
</comment>
<dbReference type="Gene3D" id="3.20.20.60">
    <property type="entry name" value="Phosphoenolpyruvate-binding domains"/>
    <property type="match status" value="1"/>
</dbReference>
<protein>
    <submittedName>
        <fullName evidence="5">CoA ester lyase</fullName>
    </submittedName>
</protein>
<dbReference type="RefSeq" id="WP_141466637.1">
    <property type="nucleotide sequence ID" value="NZ_RBZW01000076.1"/>
</dbReference>
<sequence>MARRSLLFAPGDQPELLRKTPATGADTVIFDLEDAVTPDQKDAARATVRAVLADPSFDPDCEVCVRVNPTGSVMDADLEGLFGTDDADAVRPDSILLPKVDAPADIRTLAAELETYDRSLPILALLESAAGILAAADIAAASATDALVFGAEDFSADIGATRTDEGTEVLHAREQVVLAASAHEIDAVDTVVTEFDDPERVREEADFAVQLGYDGKIAIHPSQVDPINSAFSPSAETVEWAQAILEAKRDADADDRGVFEVDGEMIDPPVIAQAKQILERASAADRNT</sequence>
<name>A0A4S3THN1_9EURY</name>
<evidence type="ECO:0000313" key="6">
    <source>
        <dbReference type="Proteomes" id="UP000318864"/>
    </source>
</evidence>
<keyword evidence="5" id="KW-0456">Lyase</keyword>
<dbReference type="InterPro" id="IPR015813">
    <property type="entry name" value="Pyrv/PenolPyrv_kinase-like_dom"/>
</dbReference>
<dbReference type="InterPro" id="IPR040442">
    <property type="entry name" value="Pyrv_kinase-like_dom_sf"/>
</dbReference>
<dbReference type="PIRSF" id="PIRSF015582">
    <property type="entry name" value="Cit_lyase_B"/>
    <property type="match status" value="1"/>
</dbReference>
<dbReference type="GO" id="GO:0000287">
    <property type="term" value="F:magnesium ion binding"/>
    <property type="evidence" value="ECO:0007669"/>
    <property type="project" value="TreeGrafter"/>
</dbReference>
<dbReference type="InterPro" id="IPR005000">
    <property type="entry name" value="Aldolase/citrate-lyase_domain"/>
</dbReference>
<dbReference type="Pfam" id="PF03328">
    <property type="entry name" value="HpcH_HpaI"/>
    <property type="match status" value="1"/>
</dbReference>
<evidence type="ECO:0000256" key="2">
    <source>
        <dbReference type="ARBA" id="ARBA00022723"/>
    </source>
</evidence>
<dbReference type="Proteomes" id="UP000318864">
    <property type="component" value="Unassembled WGS sequence"/>
</dbReference>
<dbReference type="EMBL" id="RBZW01000076">
    <property type="protein sequence ID" value="THE63000.1"/>
    <property type="molecule type" value="Genomic_DNA"/>
</dbReference>
<dbReference type="SUPFAM" id="SSF51621">
    <property type="entry name" value="Phosphoenolpyruvate/pyruvate domain"/>
    <property type="match status" value="1"/>
</dbReference>
<dbReference type="GO" id="GO:0006107">
    <property type="term" value="P:oxaloacetate metabolic process"/>
    <property type="evidence" value="ECO:0007669"/>
    <property type="project" value="TreeGrafter"/>
</dbReference>
<evidence type="ECO:0000256" key="1">
    <source>
        <dbReference type="ARBA" id="ARBA00001946"/>
    </source>
</evidence>
<keyword evidence="3" id="KW-0460">Magnesium</keyword>
<comment type="caution">
    <text evidence="5">The sequence shown here is derived from an EMBL/GenBank/DDBJ whole genome shotgun (WGS) entry which is preliminary data.</text>
</comment>
<gene>
    <name evidence="5" type="ORF">D8Y22_21395</name>
</gene>
<keyword evidence="6" id="KW-1185">Reference proteome</keyword>
<dbReference type="GO" id="GO:0016829">
    <property type="term" value="F:lyase activity"/>
    <property type="evidence" value="ECO:0007669"/>
    <property type="project" value="UniProtKB-KW"/>
</dbReference>
<keyword evidence="2" id="KW-0479">Metal-binding</keyword>
<dbReference type="PANTHER" id="PTHR32308:SF0">
    <property type="entry name" value="HPCH_HPAI ALDOLASE_CITRATE LYASE DOMAIN-CONTAINING PROTEIN"/>
    <property type="match status" value="1"/>
</dbReference>
<evidence type="ECO:0000259" key="4">
    <source>
        <dbReference type="Pfam" id="PF03328"/>
    </source>
</evidence>
<dbReference type="InterPro" id="IPR011206">
    <property type="entry name" value="Citrate_lyase_beta/mcl1/mcl2"/>
</dbReference>
<proteinExistence type="predicted"/>